<dbReference type="Proteomes" id="UP001140949">
    <property type="component" value="Unassembled WGS sequence"/>
</dbReference>
<accession>A0AAX6FJS3</accession>
<dbReference type="InterPro" id="IPR017853">
    <property type="entry name" value="GH"/>
</dbReference>
<dbReference type="PANTHER" id="PTHR10353">
    <property type="entry name" value="GLYCOSYL HYDROLASE"/>
    <property type="match status" value="1"/>
</dbReference>
<proteinExistence type="inferred from homology"/>
<feature type="chain" id="PRO_5043478219" evidence="3">
    <location>
        <begin position="26"/>
        <end position="472"/>
    </location>
</feature>
<dbReference type="InterPro" id="IPR001360">
    <property type="entry name" value="Glyco_hydro_1"/>
</dbReference>
<dbReference type="EMBL" id="JANAVB010028196">
    <property type="protein sequence ID" value="KAJ6816589.1"/>
    <property type="molecule type" value="Genomic_DNA"/>
</dbReference>
<gene>
    <name evidence="4" type="ORF">M6B38_414805</name>
</gene>
<dbReference type="Gene3D" id="3.20.20.80">
    <property type="entry name" value="Glycosidases"/>
    <property type="match status" value="2"/>
</dbReference>
<comment type="similarity">
    <text evidence="1 2">Belongs to the glycosyl hydrolase 1 family.</text>
</comment>
<evidence type="ECO:0000256" key="3">
    <source>
        <dbReference type="SAM" id="SignalP"/>
    </source>
</evidence>
<dbReference type="PANTHER" id="PTHR10353:SF290">
    <property type="entry name" value="4-HYDROXY-7-METHOXY-3-OXO-3,4-DIHYDRO-2H-1,4-BENZOXAZIN-2-YL GLUCOSIDEBETA-D-GLUCOSIDASE"/>
    <property type="match status" value="1"/>
</dbReference>
<organism evidence="4 5">
    <name type="scientific">Iris pallida</name>
    <name type="common">Sweet iris</name>
    <dbReference type="NCBI Taxonomy" id="29817"/>
    <lineage>
        <taxon>Eukaryota</taxon>
        <taxon>Viridiplantae</taxon>
        <taxon>Streptophyta</taxon>
        <taxon>Embryophyta</taxon>
        <taxon>Tracheophyta</taxon>
        <taxon>Spermatophyta</taxon>
        <taxon>Magnoliopsida</taxon>
        <taxon>Liliopsida</taxon>
        <taxon>Asparagales</taxon>
        <taxon>Iridaceae</taxon>
        <taxon>Iridoideae</taxon>
        <taxon>Irideae</taxon>
        <taxon>Iris</taxon>
    </lineage>
</organism>
<feature type="signal peptide" evidence="3">
    <location>
        <begin position="1"/>
        <end position="25"/>
    </location>
</feature>
<reference evidence="4" key="2">
    <citation type="submission" date="2023-04" db="EMBL/GenBank/DDBJ databases">
        <authorList>
            <person name="Bruccoleri R.E."/>
            <person name="Oakeley E.J."/>
            <person name="Faust A.-M."/>
            <person name="Dessus-Babus S."/>
            <person name="Altorfer M."/>
            <person name="Burckhardt D."/>
            <person name="Oertli M."/>
            <person name="Naumann U."/>
            <person name="Petersen F."/>
            <person name="Wong J."/>
        </authorList>
    </citation>
    <scope>NUCLEOTIDE SEQUENCE</scope>
    <source>
        <strain evidence="4">GSM-AAB239-AS_SAM_17_03QT</strain>
        <tissue evidence="4">Leaf</tissue>
    </source>
</reference>
<reference evidence="4" key="1">
    <citation type="journal article" date="2023" name="GigaByte">
        <title>Genome assembly of the bearded iris, Iris pallida Lam.</title>
        <authorList>
            <person name="Bruccoleri R.E."/>
            <person name="Oakeley E.J."/>
            <person name="Faust A.M.E."/>
            <person name="Altorfer M."/>
            <person name="Dessus-Babus S."/>
            <person name="Burckhardt D."/>
            <person name="Oertli M."/>
            <person name="Naumann U."/>
            <person name="Petersen F."/>
            <person name="Wong J."/>
        </authorList>
    </citation>
    <scope>NUCLEOTIDE SEQUENCE</scope>
    <source>
        <strain evidence="4">GSM-AAB239-AS_SAM_17_03QT</strain>
    </source>
</reference>
<dbReference type="AlphaFoldDB" id="A0AAX6FJS3"/>
<dbReference type="GO" id="GO:0005975">
    <property type="term" value="P:carbohydrate metabolic process"/>
    <property type="evidence" value="ECO:0007669"/>
    <property type="project" value="InterPro"/>
</dbReference>
<dbReference type="GO" id="GO:0008422">
    <property type="term" value="F:beta-glucosidase activity"/>
    <property type="evidence" value="ECO:0007669"/>
    <property type="project" value="UniProtKB-ARBA"/>
</dbReference>
<sequence>MKKVWCVVLVVSIGLWWRDLDQVSSNEEEEDLRRDDFPKEFVFGSGTSAYQVIHQNSVCVCVCTRTYISSYLMVGGLQVEGAATEDGRTPSIWDTFARAGHLPGNSTGDIAADGYHKYKEDIKLMEETGLEGYREDFTAYADVCFREYGDRVSHWTTLNEPNVFVLGGYDAGNFPPGRCSYPFGNCSHGNSVMEPYIVAHNCLLAHSSVAALYKRKYQVNQKGLVGMNIFMYHLVPKSDSTEDIIAAKRAQEFYTDWFIHPFMNGDYPDTMKRIVGKKIPKFSKNESKQLVGALDFVGVNYYYTLFVKDDPTDLAEEQRDVFADMSVKLSATLGNEKAGLEIATPYGLQGVLEYLKQAYGNPPIYVHENGFALPHSTSLDDTPRIKYLSVHMRSLLNALRNGSNTLGYFTWSFLDLFELLEGYESSYGMYYVNFGDKQLKRYPKLSAHWYSNFLKRRSSIIHKDGSSYAPSV</sequence>
<dbReference type="PRINTS" id="PR00131">
    <property type="entry name" value="GLHYDRLASE1"/>
</dbReference>
<evidence type="ECO:0000256" key="2">
    <source>
        <dbReference type="RuleBase" id="RU003690"/>
    </source>
</evidence>
<keyword evidence="3" id="KW-0732">Signal</keyword>
<dbReference type="SUPFAM" id="SSF51445">
    <property type="entry name" value="(Trans)glycosidases"/>
    <property type="match status" value="1"/>
</dbReference>
<dbReference type="Pfam" id="PF00232">
    <property type="entry name" value="Glyco_hydro_1"/>
    <property type="match status" value="2"/>
</dbReference>
<keyword evidence="5" id="KW-1185">Reference proteome</keyword>
<evidence type="ECO:0000313" key="5">
    <source>
        <dbReference type="Proteomes" id="UP001140949"/>
    </source>
</evidence>
<evidence type="ECO:0000313" key="4">
    <source>
        <dbReference type="EMBL" id="KAJ6816589.1"/>
    </source>
</evidence>
<protein>
    <submittedName>
        <fullName evidence="4">Beta-glucosidase 11-like</fullName>
    </submittedName>
</protein>
<name>A0AAX6FJS3_IRIPA</name>
<comment type="caution">
    <text evidence="4">The sequence shown here is derived from an EMBL/GenBank/DDBJ whole genome shotgun (WGS) entry which is preliminary data.</text>
</comment>
<evidence type="ECO:0000256" key="1">
    <source>
        <dbReference type="ARBA" id="ARBA00010838"/>
    </source>
</evidence>